<protein>
    <submittedName>
        <fullName evidence="1">Capsid and scaffold protein</fullName>
    </submittedName>
</protein>
<dbReference type="EMBL" id="KJ722067">
    <property type="protein sequence ID" value="AID18041.1"/>
    <property type="molecule type" value="Genomic_DNA"/>
</dbReference>
<sequence length="441" mass="48112">MNSDELNLIEGMFDRIQRLSSWHCRIEGYYEGSSRVRDLGVAIPPELQRVQTVVSWPGIAVDALEERLDWLGWTNGDGYGLDGVYAANRLATASCDVHLDALIFGLSFVAVIPQEDGTVSVRPQSPKNCTGRFSADGSRLDAGLVVQQTCDPEVVEAELLLPDVIVQVERRGSREWVETGRIENVLGAVPLVPVVNRRRTSRIDGRSEITRSIRAYTDEAVRTLLGQSVNRDFYAYPQRWVTGVSADEFSQPGWVLSMASVWAVDKDDDGDTPNVGSFPVNSPTPYSDQMRLLAQLTAGEAAVPERYFGFITSNPPSGEALAAEESRLVKRAERRQTSFGQGWLSVGFLAAKALDARVDEAAFFGDVGLRWRDASTPTRAATADAVTKLVGAGILPADSRTVLEMLGLDDVQVEAVMRHRAESSDPLAALAGAISRQTNEV</sequence>
<accession>A0A0A7CHL0</accession>
<reference evidence="1 2" key="1">
    <citation type="submission" date="2014-04" db="EMBL/GenBank/DDBJ databases">
        <title>Complete genomic sequence of Propionibacterium acnes bacteriophage 2012-15.</title>
        <authorList>
            <person name="Song H."/>
            <person name="Lee W."/>
            <person name="Kim S."/>
            <person name="Kim J."/>
        </authorList>
    </citation>
    <scope>NUCLEOTIDE SEQUENCE [LARGE SCALE GENOMIC DNA]</scope>
</reference>
<dbReference type="RefSeq" id="YP_009151466.1">
    <property type="nucleotide sequence ID" value="NC_027371.1"/>
</dbReference>
<name>A0A0A7CHL0_9CAUD</name>
<evidence type="ECO:0000313" key="2">
    <source>
        <dbReference type="Proteomes" id="UP000031092"/>
    </source>
</evidence>
<dbReference type="Proteomes" id="UP000031092">
    <property type="component" value="Segment"/>
</dbReference>
<organism evidence="1 2">
    <name type="scientific">Propionibacterium phage Pacnes 2012-15</name>
    <dbReference type="NCBI Taxonomy" id="1498188"/>
    <lineage>
        <taxon>Viruses</taxon>
        <taxon>Duplodnaviria</taxon>
        <taxon>Heunggongvirae</taxon>
        <taxon>Uroviricota</taxon>
        <taxon>Caudoviricetes</taxon>
        <taxon>Pahexavirus</taxon>
        <taxon>Pahexavirus pacnes201215</taxon>
    </lineage>
</organism>
<proteinExistence type="predicted"/>
<keyword evidence="2" id="KW-1185">Reference proteome</keyword>
<dbReference type="GeneID" id="24649838"/>
<dbReference type="InterPro" id="IPR021145">
    <property type="entry name" value="Portal_protein_SPP1_Gp6-like"/>
</dbReference>
<dbReference type="OrthoDB" id="3592at10239"/>
<dbReference type="Pfam" id="PF05133">
    <property type="entry name" value="SPP1_portal"/>
    <property type="match status" value="1"/>
</dbReference>
<evidence type="ECO:0000313" key="1">
    <source>
        <dbReference type="EMBL" id="AID18041.1"/>
    </source>
</evidence>
<dbReference type="KEGG" id="vg:24649838"/>